<dbReference type="RefSeq" id="WP_052160082.1">
    <property type="nucleotide sequence ID" value="NZ_CP014671.1"/>
</dbReference>
<reference evidence="3" key="1">
    <citation type="submission" date="2016-03" db="EMBL/GenBank/DDBJ databases">
        <title>Complete genome sequence of Solimmundus cernigliae, representing a novel lineage of polycyclic aromatic hydrocarbon degraders within the Gammaproteobacteria.</title>
        <authorList>
            <person name="Singleton D.R."/>
            <person name="Dickey A.N."/>
            <person name="Scholl E.H."/>
            <person name="Wright F.A."/>
            <person name="Aitken M.D."/>
        </authorList>
    </citation>
    <scope>NUCLEOTIDE SEQUENCE [LARGE SCALE GENOMIC DNA]</scope>
    <source>
        <strain evidence="3">TR3.2</strain>
    </source>
</reference>
<dbReference type="Proteomes" id="UP000092952">
    <property type="component" value="Chromosome"/>
</dbReference>
<dbReference type="EMBL" id="CP014671">
    <property type="protein sequence ID" value="ANX03923.1"/>
    <property type="molecule type" value="Genomic_DNA"/>
</dbReference>
<name>A0A1B1YTE4_9GAMM</name>
<dbReference type="STRING" id="1810504.PG2T_06770"/>
<sequence>MPAPQAARQIARQRPALLARWLRELEEGRARDKPVSADREPDRHEPDGARSIAAALVALGLYVAGAAALFVPEMPRPGGWPVLHCCCSHSRCW</sequence>
<keyword evidence="1" id="KW-1133">Transmembrane helix</keyword>
<evidence type="ECO:0000313" key="2">
    <source>
        <dbReference type="EMBL" id="ANX03923.1"/>
    </source>
</evidence>
<keyword evidence="3" id="KW-1185">Reference proteome</keyword>
<feature type="transmembrane region" description="Helical" evidence="1">
    <location>
        <begin position="52"/>
        <end position="71"/>
    </location>
</feature>
<protein>
    <submittedName>
        <fullName evidence="2">Uncharacterized protein</fullName>
    </submittedName>
</protein>
<dbReference type="InParanoid" id="A0A1B1YTE4"/>
<evidence type="ECO:0000313" key="3">
    <source>
        <dbReference type="Proteomes" id="UP000092952"/>
    </source>
</evidence>
<dbReference type="AlphaFoldDB" id="A0A1B1YTE4"/>
<evidence type="ECO:0000256" key="1">
    <source>
        <dbReference type="SAM" id="Phobius"/>
    </source>
</evidence>
<gene>
    <name evidence="2" type="ORF">PG2T_06770</name>
</gene>
<keyword evidence="1" id="KW-0812">Transmembrane</keyword>
<proteinExistence type="predicted"/>
<keyword evidence="1" id="KW-0472">Membrane</keyword>
<organism evidence="2 3">
    <name type="scientific">Immundisolibacter cernigliae</name>
    <dbReference type="NCBI Taxonomy" id="1810504"/>
    <lineage>
        <taxon>Bacteria</taxon>
        <taxon>Pseudomonadati</taxon>
        <taxon>Pseudomonadota</taxon>
        <taxon>Gammaproteobacteria</taxon>
        <taxon>Immundisolibacterales</taxon>
        <taxon>Immundisolibacteraceae</taxon>
        <taxon>Immundisolibacter</taxon>
    </lineage>
</organism>
<dbReference type="KEGG" id="gbi:PG2T_06770"/>
<accession>A0A1B1YTE4</accession>